<protein>
    <submittedName>
        <fullName evidence="5">AAA family ATPase</fullName>
    </submittedName>
</protein>
<dbReference type="PANTHER" id="PTHR16305">
    <property type="entry name" value="TESTICULAR SOLUBLE ADENYLYL CYCLASE"/>
    <property type="match status" value="1"/>
</dbReference>
<dbReference type="SUPFAM" id="SSF52540">
    <property type="entry name" value="P-loop containing nucleoside triphosphate hydrolases"/>
    <property type="match status" value="1"/>
</dbReference>
<comment type="caution">
    <text evidence="5">The sequence shown here is derived from an EMBL/GenBank/DDBJ whole genome shotgun (WGS) entry which is preliminary data.</text>
</comment>
<dbReference type="RefSeq" id="WP_272177262.1">
    <property type="nucleotide sequence ID" value="NZ_JAQOSK010000012.1"/>
</dbReference>
<gene>
    <name evidence="5" type="ORF">PO587_29065</name>
</gene>
<name>A0ABT5G1C5_9ACTN</name>
<accession>A0ABT5G1C5</accession>
<dbReference type="Proteomes" id="UP001221328">
    <property type="component" value="Unassembled WGS sequence"/>
</dbReference>
<organism evidence="5 6">
    <name type="scientific">Streptomyces gilvifuscus</name>
    <dbReference type="NCBI Taxonomy" id="1550617"/>
    <lineage>
        <taxon>Bacteria</taxon>
        <taxon>Bacillati</taxon>
        <taxon>Actinomycetota</taxon>
        <taxon>Actinomycetes</taxon>
        <taxon>Kitasatosporales</taxon>
        <taxon>Streptomycetaceae</taxon>
        <taxon>Streptomyces</taxon>
    </lineage>
</organism>
<reference evidence="5 6" key="1">
    <citation type="journal article" date="2015" name="Int. J. Syst. Evol. Microbiol.">
        <title>Streptomyces gilvifuscus sp. nov., an actinomycete that produces antibacterial compounds isolated from soil.</title>
        <authorList>
            <person name="Nguyen T.M."/>
            <person name="Kim J."/>
        </authorList>
    </citation>
    <scope>NUCLEOTIDE SEQUENCE [LARGE SCALE GENOMIC DNA]</scope>
    <source>
        <strain evidence="5 6">T113</strain>
    </source>
</reference>
<keyword evidence="6" id="KW-1185">Reference proteome</keyword>
<proteinExistence type="predicted"/>
<feature type="region of interest" description="Disordered" evidence="3">
    <location>
        <begin position="435"/>
        <end position="585"/>
    </location>
</feature>
<dbReference type="InterPro" id="IPR027417">
    <property type="entry name" value="P-loop_NTPase"/>
</dbReference>
<feature type="domain" description="Orc1-like AAA ATPase" evidence="4">
    <location>
        <begin position="6"/>
        <end position="172"/>
    </location>
</feature>
<evidence type="ECO:0000256" key="1">
    <source>
        <dbReference type="ARBA" id="ARBA00022741"/>
    </source>
</evidence>
<keyword evidence="1" id="KW-0547">Nucleotide-binding</keyword>
<dbReference type="EMBL" id="JAQOSK010000012">
    <property type="protein sequence ID" value="MDC2958501.1"/>
    <property type="molecule type" value="Genomic_DNA"/>
</dbReference>
<evidence type="ECO:0000256" key="2">
    <source>
        <dbReference type="ARBA" id="ARBA00022840"/>
    </source>
</evidence>
<dbReference type="Gene3D" id="3.40.50.300">
    <property type="entry name" value="P-loop containing nucleotide triphosphate hydrolases"/>
    <property type="match status" value="1"/>
</dbReference>
<dbReference type="PANTHER" id="PTHR16305:SF35">
    <property type="entry name" value="TRANSCRIPTIONAL ACTIVATOR DOMAIN"/>
    <property type="match status" value="1"/>
</dbReference>
<evidence type="ECO:0000259" key="4">
    <source>
        <dbReference type="Pfam" id="PF13191"/>
    </source>
</evidence>
<evidence type="ECO:0000256" key="3">
    <source>
        <dbReference type="SAM" id="MobiDB-lite"/>
    </source>
</evidence>
<keyword evidence="2" id="KW-0067">ATP-binding</keyword>
<sequence>MAAEYPFVGREGVLGELRAALEGAAAGRGGLVTLAGPAGAGKTRTAEEAAAHAEGFRTLWTWCPPQTVGRAFRPWSRLLRELVADDVACGRLVAASPPLRALVSGAGPGALRGADPEAARLRLTADVAELLSTAARRRPLLLVVDDAHAADASSLRLLLETADTARTMPLLLLATARDEEAAWQEGGGGPGRDRERAQLVRRGRVLALGPLPERDVATLVEAVTGAVPESEAVRSLVRRTGGEAFFVTELLRNGSWSGGAADGEGAGAFPGAVRAAVRERLADLTPRAARLLDVAAVLGTRFRLDVLAEAAEVPLPEARSLLGEAAGAGLLAEVGPHRAGFRHDLLRDAVYDALAPADRAALHHTAAEVLAGYARRGRDTGPAEVAHHLFLAGPEHATEAARHACEAAARAEALFAFEDAARWYERAVDAWTTRAEPAAPVSGDRAERAAPVSEDCAERAAPVSEDCAERAAPASDGVVERSALASGGRDEPASSVSDGRAESAVPVPGAGAESAPVPGGRAEPAAPVSGGRAEPAASVAGGRDESAVPLSGDRAERAAPVSGDGVERAVPASGDGVERAVPASGGGVERAVPAFGRRVESAGPVSGGRAEPAAPVSGGRAERSAPVSGGRAESAVPASGGRAERSAPVSGGRAESAVPGSGGRAAHVVTGSPDRAELVEMLLGLGAARLGAGEREAARGALLRAAGTARELGRPDLLARAALGLGTGPVGFEVDLDDRRQVDLLTEARAALTAESAGPSTALRAAVTARLSLAAGLVESAGRRLALAEEAVRTAREAGDPATLAAALAALCDARPGPDHCRDRLDWSARIVATARDLRDPALELLGRRLRSVALMETGAFAEADAEAAAYEAVVRPLRHPLYAWYVPLWRGTRALMEGRYEDCATELDEVERLGRRAGSANAGLLAATQRWCLYAETGDRAGLERVRAEATVLERSPMLWPRVTLALLAVQFGRPEEAARRLSAVAPRLGGAPRDSEWLPMVAQAAETVAAVGSHPAAPDLYDLLAPYAGLFVVEGIGAAVRGPVERHLALLAAAMGDPDRARTHRDAALRAAEAVGAVALVDRIAQETAQPPAVPTPAPDTALFHHEGPLWHLCYAGREARVPDSKGLHDLAVLLSRPGTPVPAVELASPGPVGDLGGDATGLHPQGDTGEAVDAVARAAYRRRLRELEEEARDADAAGDAGRSERIAVERDALVGQLAAAYGIGGRVRRTGSPAERARTAVTARIRAAVERVAAVHPELGRHLRTAVRTGTLCVYQPEQPPAWRL</sequence>
<feature type="region of interest" description="Disordered" evidence="3">
    <location>
        <begin position="600"/>
        <end position="668"/>
    </location>
</feature>
<dbReference type="Pfam" id="PF13191">
    <property type="entry name" value="AAA_16"/>
    <property type="match status" value="1"/>
</dbReference>
<evidence type="ECO:0000313" key="5">
    <source>
        <dbReference type="EMBL" id="MDC2958501.1"/>
    </source>
</evidence>
<evidence type="ECO:0000313" key="6">
    <source>
        <dbReference type="Proteomes" id="UP001221328"/>
    </source>
</evidence>
<dbReference type="InterPro" id="IPR041664">
    <property type="entry name" value="AAA_16"/>
</dbReference>